<dbReference type="RefSeq" id="WP_374037307.1">
    <property type="nucleotide sequence ID" value="NZ_CP169082.1"/>
</dbReference>
<keyword evidence="1" id="KW-0732">Signal</keyword>
<dbReference type="Pfam" id="PF06904">
    <property type="entry name" value="Extensin-like_C"/>
    <property type="match status" value="1"/>
</dbReference>
<keyword evidence="4" id="KW-1185">Reference proteome</keyword>
<evidence type="ECO:0000256" key="1">
    <source>
        <dbReference type="SAM" id="SignalP"/>
    </source>
</evidence>
<feature type="signal peptide" evidence="1">
    <location>
        <begin position="1"/>
        <end position="20"/>
    </location>
</feature>
<dbReference type="EMBL" id="JBHSLF010000018">
    <property type="protein sequence ID" value="MFC5344150.1"/>
    <property type="molecule type" value="Genomic_DNA"/>
</dbReference>
<dbReference type="Proteomes" id="UP001596152">
    <property type="component" value="Unassembled WGS sequence"/>
</dbReference>
<gene>
    <name evidence="3" type="ORF">ACFPIE_09510</name>
</gene>
<comment type="caution">
    <text evidence="3">The sequence shown here is derived from an EMBL/GenBank/DDBJ whole genome shotgun (WGS) entry which is preliminary data.</text>
</comment>
<dbReference type="InterPro" id="IPR009683">
    <property type="entry name" value="Extensin-like_C"/>
</dbReference>
<name>A0ABW0FQZ0_9CAUL</name>
<evidence type="ECO:0000313" key="3">
    <source>
        <dbReference type="EMBL" id="MFC5344150.1"/>
    </source>
</evidence>
<reference evidence="4" key="1">
    <citation type="journal article" date="2019" name="Int. J. Syst. Evol. Microbiol.">
        <title>The Global Catalogue of Microorganisms (GCM) 10K type strain sequencing project: providing services to taxonomists for standard genome sequencing and annotation.</title>
        <authorList>
            <consortium name="The Broad Institute Genomics Platform"/>
            <consortium name="The Broad Institute Genome Sequencing Center for Infectious Disease"/>
            <person name="Wu L."/>
            <person name="Ma J."/>
        </authorList>
    </citation>
    <scope>NUCLEOTIDE SEQUENCE [LARGE SCALE GENOMIC DNA]</scope>
    <source>
        <strain evidence="4">JCM 12125</strain>
    </source>
</reference>
<sequence>MSLRRTQFVMIVTAALVAVAACGRLIPATAPPPGYTPYYPTPAPRPQPPGPSAYVAPGMGVIDQPIGSGTFGQVERATRTLAQCEAELAAARVTFSPTPDRVNSETCGLTAAGVLGPDMGTVARMAPGDVTMTCALAAAVSVWRRQSVEPAAREILGSDVVQIDHMGVYACRSVNNGRPNTRPSAHSRAAALDFSGVRLRDGRRITVAGDWNDGGPEAAFLKRIRDDGCRIFGTVLSPDYNVQHQDHLHLEAESARFCR</sequence>
<dbReference type="PROSITE" id="PS51257">
    <property type="entry name" value="PROKAR_LIPOPROTEIN"/>
    <property type="match status" value="1"/>
</dbReference>
<evidence type="ECO:0000313" key="4">
    <source>
        <dbReference type="Proteomes" id="UP001596152"/>
    </source>
</evidence>
<feature type="domain" description="Extensin-like C-terminal" evidence="2">
    <location>
        <begin position="83"/>
        <end position="259"/>
    </location>
</feature>
<feature type="chain" id="PRO_5045653280" evidence="1">
    <location>
        <begin position="21"/>
        <end position="259"/>
    </location>
</feature>
<proteinExistence type="predicted"/>
<evidence type="ECO:0000259" key="2">
    <source>
        <dbReference type="Pfam" id="PF06904"/>
    </source>
</evidence>
<protein>
    <submittedName>
        <fullName evidence="3">Extensin family protein</fullName>
    </submittedName>
</protein>
<organism evidence="3 4">
    <name type="scientific">Brevundimonas staleyi</name>
    <dbReference type="NCBI Taxonomy" id="74326"/>
    <lineage>
        <taxon>Bacteria</taxon>
        <taxon>Pseudomonadati</taxon>
        <taxon>Pseudomonadota</taxon>
        <taxon>Alphaproteobacteria</taxon>
        <taxon>Caulobacterales</taxon>
        <taxon>Caulobacteraceae</taxon>
        <taxon>Brevundimonas</taxon>
    </lineage>
</organism>
<accession>A0ABW0FQZ0</accession>